<sequence>MLHIIESIVPDNNLFYSIGMIVAGFETKSWRTARTSGNLRASRSAGGEKHER</sequence>
<evidence type="ECO:0000313" key="1">
    <source>
        <dbReference type="EMBL" id="EDS92463.1"/>
    </source>
</evidence>
<dbReference type="Proteomes" id="UP000003042">
    <property type="component" value="Unassembled WGS sequence"/>
</dbReference>
<protein>
    <submittedName>
        <fullName evidence="1">Uncharacterized protein</fullName>
    </submittedName>
</protein>
<gene>
    <name evidence="1" type="ORF">ESCAB7627_1285</name>
</gene>
<comment type="caution">
    <text evidence="1">The sequence shown here is derived from an EMBL/GenBank/DDBJ whole genome shotgun (WGS) entry which is preliminary data.</text>
</comment>
<reference evidence="1 2" key="1">
    <citation type="submission" date="2008-02" db="EMBL/GenBank/DDBJ databases">
        <title>Annotation of Escherichia albertii TW07627.</title>
        <authorList>
            <person name="Sutton G."/>
            <person name="Whittam T.S."/>
            <person name="Sebastian Y."/>
        </authorList>
    </citation>
    <scope>NUCLEOTIDE SEQUENCE [LARGE SCALE GENOMIC DNA]</scope>
    <source>
        <strain evidence="1 2">TW07627</strain>
    </source>
</reference>
<evidence type="ECO:0000313" key="2">
    <source>
        <dbReference type="Proteomes" id="UP000003042"/>
    </source>
</evidence>
<name>A0ABC9NQA2_ESCAT</name>
<accession>A0ABC9NQA2</accession>
<organism evidence="1 2">
    <name type="scientific">Escherichia albertii (strain TW07627)</name>
    <dbReference type="NCBI Taxonomy" id="502347"/>
    <lineage>
        <taxon>Bacteria</taxon>
        <taxon>Pseudomonadati</taxon>
        <taxon>Pseudomonadota</taxon>
        <taxon>Gammaproteobacteria</taxon>
        <taxon>Enterobacterales</taxon>
        <taxon>Enterobacteriaceae</taxon>
        <taxon>Escherichia</taxon>
    </lineage>
</organism>
<dbReference type="AlphaFoldDB" id="A0ABC9NQA2"/>
<proteinExistence type="predicted"/>
<dbReference type="EMBL" id="ABKX01000003">
    <property type="protein sequence ID" value="EDS92463.1"/>
    <property type="molecule type" value="Genomic_DNA"/>
</dbReference>